<dbReference type="PATRIC" id="fig|1264675.3.peg.4522"/>
<dbReference type="AlphaFoldDB" id="R0CG57"/>
<dbReference type="EMBL" id="APMQ01000016">
    <property type="protein sequence ID" value="ENZ75595.1"/>
    <property type="molecule type" value="Genomic_DNA"/>
</dbReference>
<protein>
    <submittedName>
        <fullName evidence="1">Uncharacterized protein</fullName>
    </submittedName>
</protein>
<organism evidence="1 2">
    <name type="scientific">Ralstonia pickettii OR214</name>
    <dbReference type="NCBI Taxonomy" id="1264675"/>
    <lineage>
        <taxon>Bacteria</taxon>
        <taxon>Pseudomonadati</taxon>
        <taxon>Pseudomonadota</taxon>
        <taxon>Betaproteobacteria</taxon>
        <taxon>Burkholderiales</taxon>
        <taxon>Burkholderiaceae</taxon>
        <taxon>Ralstonia</taxon>
    </lineage>
</organism>
<proteinExistence type="predicted"/>
<gene>
    <name evidence="1" type="ORF">OR214_04580</name>
</gene>
<reference evidence="1 2" key="1">
    <citation type="journal article" date="2013" name="Genome Announc.">
        <title>Draft Genome Sequence for Ralstonia sp. Strain OR214, a Bacterium with Potential for Bioremediation.</title>
        <authorList>
            <person name="Utturkar S.M."/>
            <person name="Bollmann A."/>
            <person name="Brzoska R.M."/>
            <person name="Klingeman D.M."/>
            <person name="Epstein S.E."/>
            <person name="Palumbo A.V."/>
            <person name="Brown S.D."/>
        </authorList>
    </citation>
    <scope>NUCLEOTIDE SEQUENCE [LARGE SCALE GENOMIC DNA]</scope>
    <source>
        <strain evidence="1 2">OR214</strain>
    </source>
</reference>
<evidence type="ECO:0000313" key="1">
    <source>
        <dbReference type="EMBL" id="ENZ75595.1"/>
    </source>
</evidence>
<sequence>MPVPDHKNNLGVGVEVLEYGPQAWYLLREGRHLYLDVNCSHSFVGYNFTMQLNSDEAAKYRRRGRVYVDELAQAIQYSAPGVSGNCSRYKDRLVAPQAAARVNEAIKLCDGKVTRFLRCAKSHESLSHPRQSGACEP</sequence>
<dbReference type="Proteomes" id="UP000013280">
    <property type="component" value="Unassembled WGS sequence"/>
</dbReference>
<evidence type="ECO:0000313" key="2">
    <source>
        <dbReference type="Proteomes" id="UP000013280"/>
    </source>
</evidence>
<name>R0CG57_RALPI</name>
<comment type="caution">
    <text evidence="1">The sequence shown here is derived from an EMBL/GenBank/DDBJ whole genome shotgun (WGS) entry which is preliminary data.</text>
</comment>
<accession>R0CG57</accession>